<organism evidence="1 2">
    <name type="scientific">Faecalibacterium langellae</name>
    <dbReference type="NCBI Taxonomy" id="3435293"/>
    <lineage>
        <taxon>Bacteria</taxon>
        <taxon>Bacillati</taxon>
        <taxon>Bacillota</taxon>
        <taxon>Clostridia</taxon>
        <taxon>Eubacteriales</taxon>
        <taxon>Oscillospiraceae</taxon>
        <taxon>Faecalibacterium</taxon>
    </lineage>
</organism>
<comment type="caution">
    <text evidence="1">The sequence shown here is derived from an EMBL/GenBank/DDBJ whole genome shotgun (WGS) entry which is preliminary data.</text>
</comment>
<proteinExistence type="predicted"/>
<dbReference type="EMBL" id="NMTR01000021">
    <property type="protein sequence ID" value="PDX60260.1"/>
    <property type="molecule type" value="Genomic_DNA"/>
</dbReference>
<evidence type="ECO:0000313" key="1">
    <source>
        <dbReference type="EMBL" id="PDX60260.1"/>
    </source>
</evidence>
<keyword evidence="2" id="KW-1185">Reference proteome</keyword>
<name>A0ACC9CWR5_9FIRM</name>
<reference evidence="1 2" key="1">
    <citation type="journal article" date="2017" name="Front. Microbiol.">
        <title>New Insights into the Diversity of the Genus Faecalibacterium.</title>
        <authorList>
            <person name="Benevides L."/>
            <person name="Burman S."/>
            <person name="Martin R."/>
            <person name="Robert V."/>
            <person name="Thomas M."/>
            <person name="Miquel S."/>
            <person name="Chain F."/>
            <person name="Sokol H."/>
            <person name="Bermudez-Humaran L.G."/>
            <person name="Morrison M."/>
            <person name="Langella P."/>
            <person name="Azevedo V.A."/>
            <person name="Chatel J.M."/>
            <person name="Soares S."/>
        </authorList>
    </citation>
    <scope>NUCLEOTIDE SEQUENCE [LARGE SCALE GENOMIC DNA]</scope>
    <source>
        <strain evidence="2">CNCM I-4541</strain>
    </source>
</reference>
<sequence>MDNDRMFKPLKIALASYDRKELRVQKHYLEEEGAPISCTCFLSGERLFRCLQQDHSFDVAILCNEMEDMTGLEFMEHIRALEQRPVLLLFNEARRNNESALCMETEEGIFCVEQADLKSLLRELYRMPGQQGQKLERQCHALYDSWGLQQPDVNCGYLTCAVGVVFGNSQKMAIRKEILQAVGQQYNVSVSAVDSGIRRMIDQLEAAPNEAWSTFKQENGFAGDKLTTGKLIYAVKNQLRRQKEP</sequence>
<accession>A0ACC9CWR5</accession>
<gene>
    <name evidence="1" type="ORF">CGS49_09585</name>
</gene>
<evidence type="ECO:0000313" key="2">
    <source>
        <dbReference type="Proteomes" id="UP000220959"/>
    </source>
</evidence>
<dbReference type="Proteomes" id="UP000220959">
    <property type="component" value="Unassembled WGS sequence"/>
</dbReference>
<protein>
    <submittedName>
        <fullName evidence="1">Response regulator</fullName>
    </submittedName>
</protein>